<comment type="subcellular location">
    <subcellularLocation>
        <location evidence="1">Nucleus</location>
    </subcellularLocation>
</comment>
<evidence type="ECO:0000259" key="8">
    <source>
        <dbReference type="PROSITE" id="PS50888"/>
    </source>
</evidence>
<sequence length="149" mass="17691">MYTKLNSLAVNRSHALDGTSLGSHLKTTRETCAESYNSSSEPQTSYQTHDNPNDHLYEKRKRRRESHNAVERRRRDVINDQIYRLSTLLPDKESNKTNKGAVLRRSVDYIHLMQDTLRQYQQRIHEMERILEIYQRTETSYRPFSHAPL</sequence>
<feature type="domain" description="BHLH" evidence="8">
    <location>
        <begin position="62"/>
        <end position="113"/>
    </location>
</feature>
<evidence type="ECO:0000256" key="7">
    <source>
        <dbReference type="SAM" id="MobiDB-lite"/>
    </source>
</evidence>
<keyword evidence="10" id="KW-1185">Reference proteome</keyword>
<feature type="region of interest" description="Disordered" evidence="7">
    <location>
        <begin position="31"/>
        <end position="73"/>
    </location>
</feature>
<dbReference type="InterPro" id="IPR036638">
    <property type="entry name" value="HLH_DNA-bd_sf"/>
</dbReference>
<dbReference type="EMBL" id="KV440985">
    <property type="protein sequence ID" value="OAD71713.1"/>
    <property type="molecule type" value="Genomic_DNA"/>
</dbReference>
<dbReference type="GO" id="GO:0000978">
    <property type="term" value="F:RNA polymerase II cis-regulatory region sequence-specific DNA binding"/>
    <property type="evidence" value="ECO:0007669"/>
    <property type="project" value="TreeGrafter"/>
</dbReference>
<dbReference type="InParanoid" id="A0A162U234"/>
<feature type="coiled-coil region" evidence="6">
    <location>
        <begin position="110"/>
        <end position="137"/>
    </location>
</feature>
<organism evidence="9 10">
    <name type="scientific">Phycomyces blakesleeanus (strain ATCC 8743b / DSM 1359 / FGSC 10004 / NBRC 33097 / NRRL 1555)</name>
    <dbReference type="NCBI Taxonomy" id="763407"/>
    <lineage>
        <taxon>Eukaryota</taxon>
        <taxon>Fungi</taxon>
        <taxon>Fungi incertae sedis</taxon>
        <taxon>Mucoromycota</taxon>
        <taxon>Mucoromycotina</taxon>
        <taxon>Mucoromycetes</taxon>
        <taxon>Mucorales</taxon>
        <taxon>Phycomycetaceae</taxon>
        <taxon>Phycomyces</taxon>
    </lineage>
</organism>
<evidence type="ECO:0000256" key="4">
    <source>
        <dbReference type="ARBA" id="ARBA00023163"/>
    </source>
</evidence>
<dbReference type="Gene3D" id="4.10.280.10">
    <property type="entry name" value="Helix-loop-helix DNA-binding domain"/>
    <property type="match status" value="1"/>
</dbReference>
<keyword evidence="2" id="KW-0805">Transcription regulation</keyword>
<dbReference type="RefSeq" id="XP_018289753.1">
    <property type="nucleotide sequence ID" value="XM_018436324.1"/>
</dbReference>
<dbReference type="OrthoDB" id="690068at2759"/>
<dbReference type="Pfam" id="PF00010">
    <property type="entry name" value="HLH"/>
    <property type="match status" value="1"/>
</dbReference>
<dbReference type="GeneID" id="28997230"/>
<feature type="compositionally biased region" description="Polar residues" evidence="7">
    <location>
        <begin position="34"/>
        <end position="50"/>
    </location>
</feature>
<dbReference type="PROSITE" id="PS50888">
    <property type="entry name" value="BHLH"/>
    <property type="match status" value="1"/>
</dbReference>
<reference evidence="10" key="1">
    <citation type="submission" date="2015-06" db="EMBL/GenBank/DDBJ databases">
        <title>Expansion of signal transduction pathways in fungi by whole-genome duplication.</title>
        <authorList>
            <consortium name="DOE Joint Genome Institute"/>
            <person name="Corrochano L.M."/>
            <person name="Kuo A."/>
            <person name="Marcet-Houben M."/>
            <person name="Polaino S."/>
            <person name="Salamov A."/>
            <person name="Villalobos J.M."/>
            <person name="Alvarez M.I."/>
            <person name="Avalos J."/>
            <person name="Benito E.P."/>
            <person name="Benoit I."/>
            <person name="Burger G."/>
            <person name="Camino L.P."/>
            <person name="Canovas D."/>
            <person name="Cerda-Olmedo E."/>
            <person name="Cheng J.-F."/>
            <person name="Dominguez A."/>
            <person name="Elias M."/>
            <person name="Eslava A.P."/>
            <person name="Glaser F."/>
            <person name="Grimwood J."/>
            <person name="Gutierrez G."/>
            <person name="Heitman J."/>
            <person name="Henrissat B."/>
            <person name="Iturriaga E.A."/>
            <person name="Lang B.F."/>
            <person name="Lavin J.L."/>
            <person name="Lee S."/>
            <person name="Li W."/>
            <person name="Lindquist E."/>
            <person name="Lopez-Garcia S."/>
            <person name="Luque E.M."/>
            <person name="Marcos A.T."/>
            <person name="Martin J."/>
            <person name="McCluskey K."/>
            <person name="Medina H.R."/>
            <person name="Miralles-Duran A."/>
            <person name="Miyazaki A."/>
            <person name="Munoz-Torres E."/>
            <person name="Oguiza J.A."/>
            <person name="Ohm R."/>
            <person name="Olmedo M."/>
            <person name="Orejas M."/>
            <person name="Ortiz-Castellanos L."/>
            <person name="Pisabarro A.G."/>
            <person name="Rodriguez-Romero J."/>
            <person name="Ruiz-Herrera J."/>
            <person name="Ruiz-Vazquez R."/>
            <person name="Sanz C."/>
            <person name="Schackwitz W."/>
            <person name="Schmutz J."/>
            <person name="Shahriari M."/>
            <person name="Shelest E."/>
            <person name="Silva-Franco F."/>
            <person name="Soanes D."/>
            <person name="Syed K."/>
            <person name="Tagua V.G."/>
            <person name="Talbot N.J."/>
            <person name="Thon M."/>
            <person name="De vries R.P."/>
            <person name="Wiebenga A."/>
            <person name="Yadav J.S."/>
            <person name="Braun E.L."/>
            <person name="Baker S."/>
            <person name="Garre V."/>
            <person name="Horwitz B."/>
            <person name="Torres-Martinez S."/>
            <person name="Idnurm A."/>
            <person name="Herrera-Estrella A."/>
            <person name="Gabaldon T."/>
            <person name="Grigoriev I.V."/>
        </authorList>
    </citation>
    <scope>NUCLEOTIDE SEQUENCE [LARGE SCALE GENOMIC DNA]</scope>
    <source>
        <strain evidence="10">NRRL 1555(-)</strain>
    </source>
</reference>
<evidence type="ECO:0000256" key="6">
    <source>
        <dbReference type="SAM" id="Coils"/>
    </source>
</evidence>
<dbReference type="GO" id="GO:0046983">
    <property type="term" value="F:protein dimerization activity"/>
    <property type="evidence" value="ECO:0007669"/>
    <property type="project" value="InterPro"/>
</dbReference>
<dbReference type="GO" id="GO:0005634">
    <property type="term" value="C:nucleus"/>
    <property type="evidence" value="ECO:0007669"/>
    <property type="project" value="UniProtKB-SubCell"/>
</dbReference>
<dbReference type="GO" id="GO:0000981">
    <property type="term" value="F:DNA-binding transcription factor activity, RNA polymerase II-specific"/>
    <property type="evidence" value="ECO:0007669"/>
    <property type="project" value="TreeGrafter"/>
</dbReference>
<evidence type="ECO:0000256" key="1">
    <source>
        <dbReference type="ARBA" id="ARBA00004123"/>
    </source>
</evidence>
<evidence type="ECO:0000256" key="5">
    <source>
        <dbReference type="ARBA" id="ARBA00023242"/>
    </source>
</evidence>
<dbReference type="InterPro" id="IPR011598">
    <property type="entry name" value="bHLH_dom"/>
</dbReference>
<keyword evidence="3 9" id="KW-0238">DNA-binding</keyword>
<name>A0A162U234_PHYB8</name>
<accession>A0A162U234</accession>
<dbReference type="SMART" id="SM00353">
    <property type="entry name" value="HLH"/>
    <property type="match status" value="1"/>
</dbReference>
<proteinExistence type="predicted"/>
<dbReference type="STRING" id="763407.A0A162U234"/>
<dbReference type="PANTHER" id="PTHR45776:SF2">
    <property type="entry name" value="MIP04163P"/>
    <property type="match status" value="1"/>
</dbReference>
<dbReference type="Proteomes" id="UP000077315">
    <property type="component" value="Unassembled WGS sequence"/>
</dbReference>
<keyword evidence="5" id="KW-0539">Nucleus</keyword>
<keyword evidence="6" id="KW-0175">Coiled coil</keyword>
<protein>
    <submittedName>
        <fullName evidence="9">Helix-loop-helix DNA-binding domain-containing transcription factor</fullName>
    </submittedName>
</protein>
<evidence type="ECO:0000256" key="3">
    <source>
        <dbReference type="ARBA" id="ARBA00023125"/>
    </source>
</evidence>
<keyword evidence="4" id="KW-0804">Transcription</keyword>
<dbReference type="PANTHER" id="PTHR45776">
    <property type="entry name" value="MIP04163P"/>
    <property type="match status" value="1"/>
</dbReference>
<gene>
    <name evidence="9" type="ORF">PHYBLDRAFT_170372</name>
</gene>
<evidence type="ECO:0000313" key="10">
    <source>
        <dbReference type="Proteomes" id="UP000077315"/>
    </source>
</evidence>
<dbReference type="VEuPathDB" id="FungiDB:PHYBLDRAFT_170372"/>
<dbReference type="AlphaFoldDB" id="A0A162U234"/>
<dbReference type="SUPFAM" id="SSF47459">
    <property type="entry name" value="HLH, helix-loop-helix DNA-binding domain"/>
    <property type="match status" value="1"/>
</dbReference>
<evidence type="ECO:0000313" key="9">
    <source>
        <dbReference type="EMBL" id="OAD71713.1"/>
    </source>
</evidence>
<evidence type="ECO:0000256" key="2">
    <source>
        <dbReference type="ARBA" id="ARBA00023015"/>
    </source>
</evidence>